<accession>A0ABY1W8S9</accession>
<dbReference type="PANTHER" id="PTHR37299:SF1">
    <property type="entry name" value="STAGE 0 SPORULATION PROTEIN A HOMOLOG"/>
    <property type="match status" value="1"/>
</dbReference>
<dbReference type="InterPro" id="IPR001789">
    <property type="entry name" value="Sig_transdc_resp-reg_receiver"/>
</dbReference>
<feature type="compositionally biased region" description="Basic residues" evidence="3">
    <location>
        <begin position="55"/>
        <end position="64"/>
    </location>
</feature>
<evidence type="ECO:0000256" key="1">
    <source>
        <dbReference type="ARBA" id="ARBA00023012"/>
    </source>
</evidence>
<dbReference type="EMBL" id="SHME01000011">
    <property type="protein sequence ID" value="TAA16158.1"/>
    <property type="molecule type" value="Genomic_DNA"/>
</dbReference>
<name>A0ABY1W8S9_9GAMM</name>
<dbReference type="Gene3D" id="3.40.50.2300">
    <property type="match status" value="1"/>
</dbReference>
<feature type="modified residue" description="4-aspartylphosphate" evidence="2">
    <location>
        <position position="169"/>
    </location>
</feature>
<dbReference type="InterPro" id="IPR007492">
    <property type="entry name" value="LytTR_DNA-bd_dom"/>
</dbReference>
<dbReference type="Pfam" id="PF00072">
    <property type="entry name" value="Response_reg"/>
    <property type="match status" value="1"/>
</dbReference>
<dbReference type="InterPro" id="IPR011006">
    <property type="entry name" value="CheY-like_superfamily"/>
</dbReference>
<gene>
    <name evidence="6" type="ORF">EA658_20825</name>
</gene>
<evidence type="ECO:0000313" key="6">
    <source>
        <dbReference type="EMBL" id="TAA16158.1"/>
    </source>
</evidence>
<evidence type="ECO:0000259" key="4">
    <source>
        <dbReference type="PROSITE" id="PS50110"/>
    </source>
</evidence>
<protein>
    <submittedName>
        <fullName evidence="6">Response regulator transcription factor</fullName>
    </submittedName>
</protein>
<keyword evidence="1" id="KW-0902">Two-component regulatory system</keyword>
<reference evidence="6 7" key="1">
    <citation type="submission" date="2019-02" db="EMBL/GenBank/DDBJ databases">
        <title>WGS of Pseudoxanthomonas species novum from clinical isolates.</title>
        <authorList>
            <person name="Bernier A.-M."/>
            <person name="Bernard K."/>
            <person name="Vachon A."/>
        </authorList>
    </citation>
    <scope>NUCLEOTIDE SEQUENCE [LARGE SCALE GENOMIC DNA]</scope>
    <source>
        <strain evidence="7">NML 170316</strain>
    </source>
</reference>
<dbReference type="Gene3D" id="2.40.50.1020">
    <property type="entry name" value="LytTr DNA-binding domain"/>
    <property type="match status" value="1"/>
</dbReference>
<dbReference type="PROSITE" id="PS50110">
    <property type="entry name" value="RESPONSE_REGULATORY"/>
    <property type="match status" value="1"/>
</dbReference>
<dbReference type="PANTHER" id="PTHR37299">
    <property type="entry name" value="TRANSCRIPTIONAL REGULATOR-RELATED"/>
    <property type="match status" value="1"/>
</dbReference>
<dbReference type="Pfam" id="PF04397">
    <property type="entry name" value="LytTR"/>
    <property type="match status" value="1"/>
</dbReference>
<feature type="compositionally biased region" description="Basic residues" evidence="3">
    <location>
        <begin position="87"/>
        <end position="101"/>
    </location>
</feature>
<keyword evidence="2" id="KW-0597">Phosphoprotein</keyword>
<evidence type="ECO:0000256" key="3">
    <source>
        <dbReference type="SAM" id="MobiDB-lite"/>
    </source>
</evidence>
<proteinExistence type="predicted"/>
<comment type="caution">
    <text evidence="6">The sequence shown here is derived from an EMBL/GenBank/DDBJ whole genome shotgun (WGS) entry which is preliminary data.</text>
</comment>
<organism evidence="6 7">
    <name type="scientific">Pseudoxanthomonas winnipegensis</name>
    <dbReference type="NCBI Taxonomy" id="2480810"/>
    <lineage>
        <taxon>Bacteria</taxon>
        <taxon>Pseudomonadati</taxon>
        <taxon>Pseudomonadota</taxon>
        <taxon>Gammaproteobacteria</taxon>
        <taxon>Lysobacterales</taxon>
        <taxon>Lysobacteraceae</taxon>
        <taxon>Pseudoxanthomonas</taxon>
    </lineage>
</organism>
<evidence type="ECO:0000259" key="5">
    <source>
        <dbReference type="PROSITE" id="PS50930"/>
    </source>
</evidence>
<evidence type="ECO:0000256" key="2">
    <source>
        <dbReference type="PROSITE-ProRule" id="PRU00169"/>
    </source>
</evidence>
<sequence>MGHRARRAGRVAAVAAAAAAGGERDPPRHRQTQRGGPAVHRAARARRAAAAARGQRSRAGRRGAGRANAGPCERAPTPGLAVSAAPRLRRRAGGRRVRGRHRDSVAAPGSARRCGVIRIAVIDDEPLARSGVIASLARHGDVRIVGEYADGQAALAGLPQCRPDVLILDIQMPSLDGIALLQAMESHARPLVILLTAHAEFAVPAFALEVLDYLLKPLDEERLADALARVRRRLQASASVPVPPPGEPRPEPFTRFEVRVGRRIVFVPVEEVEYLQADGDYVTLHVGSRQYLLRDALQRLQTQLDPTRFVRIHRSTMVRLDCVAELQPLSNKDALLRLHNGAPLRVSRTYVDALRAQLTGASG</sequence>
<dbReference type="SMART" id="SM00448">
    <property type="entry name" value="REC"/>
    <property type="match status" value="1"/>
</dbReference>
<evidence type="ECO:0000313" key="7">
    <source>
        <dbReference type="Proteomes" id="UP000293089"/>
    </source>
</evidence>
<feature type="region of interest" description="Disordered" evidence="3">
    <location>
        <begin position="1"/>
        <end position="106"/>
    </location>
</feature>
<dbReference type="Proteomes" id="UP000293089">
    <property type="component" value="Unassembled WGS sequence"/>
</dbReference>
<dbReference type="PROSITE" id="PS50930">
    <property type="entry name" value="HTH_LYTTR"/>
    <property type="match status" value="1"/>
</dbReference>
<feature type="compositionally biased region" description="Low complexity" evidence="3">
    <location>
        <begin position="10"/>
        <end position="21"/>
    </location>
</feature>
<feature type="domain" description="HTH LytTR-type" evidence="5">
    <location>
        <begin position="256"/>
        <end position="360"/>
    </location>
</feature>
<dbReference type="InterPro" id="IPR046947">
    <property type="entry name" value="LytR-like"/>
</dbReference>
<feature type="domain" description="Response regulatory" evidence="4">
    <location>
        <begin position="118"/>
        <end position="231"/>
    </location>
</feature>
<dbReference type="SUPFAM" id="SSF52172">
    <property type="entry name" value="CheY-like"/>
    <property type="match status" value="1"/>
</dbReference>
<dbReference type="SMART" id="SM00850">
    <property type="entry name" value="LytTR"/>
    <property type="match status" value="1"/>
</dbReference>
<keyword evidence="7" id="KW-1185">Reference proteome</keyword>